<evidence type="ECO:0000259" key="4">
    <source>
        <dbReference type="Pfam" id="PF26080"/>
    </source>
</evidence>
<keyword evidence="2" id="KW-0472">Membrane</keyword>
<gene>
    <name evidence="6" type="primary">8230899</name>
    <name evidence="5" type="ORF">Phum_PHUM441310</name>
</gene>
<proteinExistence type="predicted"/>
<sequence>MFPSDVKKVIIIITILLYSSLVIRSWPLLSYLEKNNHVENDNKTIFYYNDVANENDAITVSEREKRVLNFISIPVSIECTSDDGRRRGICLNVYECKIQEGISHGKCALGFGVCCVFSSSCGSRAVNNLTYFVNPNFPSLSSDSEICELKVKKLAPQISQLRLDFLHFNIGQPNRKTGICDSDVMIIETDSNADFITCGLNNGQHIYYDVEGVNDDIKIIMNLTKESFDRIWEIKITQIEFQKKAPPGCLQYYTEPTGIIQTMNFAENGRHLANQDYTICIRQEDDHCSIVYEPCDENSFKIGPPMSGQNAIEGSGYGETGVPDSDNNNKECADKILMPCDSEEFITADAKVPGVCQLLHCGSSFCPEGEFPCRIESSTVPFNIRVQFGEAIEGESPDDNLGMCLKYEQLTCF</sequence>
<dbReference type="CTD" id="8230899"/>
<dbReference type="InterPro" id="IPR058698">
    <property type="entry name" value="CUB_metazoa"/>
</dbReference>
<dbReference type="InterPro" id="IPR035914">
    <property type="entry name" value="Sperma_CUB_dom_sf"/>
</dbReference>
<feature type="transmembrane region" description="Helical" evidence="2">
    <location>
        <begin position="9"/>
        <end position="29"/>
    </location>
</feature>
<dbReference type="EMBL" id="AAZO01005385">
    <property type="status" value="NOT_ANNOTATED_CDS"/>
    <property type="molecule type" value="Genomic_DNA"/>
</dbReference>
<dbReference type="PANTHER" id="PTHR33236:SF4">
    <property type="entry name" value="CUB DOMAIN-CONTAINING PROTEIN"/>
    <property type="match status" value="1"/>
</dbReference>
<dbReference type="Pfam" id="PF26080">
    <property type="entry name" value="CUB_animal"/>
    <property type="match status" value="1"/>
</dbReference>
<protein>
    <submittedName>
        <fullName evidence="5 6">Uncharacterized protein</fullName>
    </submittedName>
</protein>
<dbReference type="Proteomes" id="UP000009046">
    <property type="component" value="Unassembled WGS sequence"/>
</dbReference>
<dbReference type="OMA" id="KGECAMG"/>
<dbReference type="KEGG" id="phu:Phum_PHUM441310"/>
<feature type="domain" description="CUB" evidence="3">
    <location>
        <begin position="121"/>
        <end position="227"/>
    </location>
</feature>
<keyword evidence="2" id="KW-1133">Transmembrane helix</keyword>
<dbReference type="InterPro" id="IPR000859">
    <property type="entry name" value="CUB_dom"/>
</dbReference>
<dbReference type="VEuPathDB" id="VectorBase:PHUM441310"/>
<keyword evidence="7" id="KW-1185">Reference proteome</keyword>
<dbReference type="OrthoDB" id="6344756at2759"/>
<evidence type="ECO:0000256" key="2">
    <source>
        <dbReference type="SAM" id="Phobius"/>
    </source>
</evidence>
<dbReference type="eggNOG" id="ENOG502RX7D">
    <property type="taxonomic scope" value="Eukaryota"/>
</dbReference>
<evidence type="ECO:0000259" key="3">
    <source>
        <dbReference type="Pfam" id="PF00431"/>
    </source>
</evidence>
<organism>
    <name type="scientific">Pediculus humanus subsp. corporis</name>
    <name type="common">Body louse</name>
    <dbReference type="NCBI Taxonomy" id="121224"/>
    <lineage>
        <taxon>Eukaryota</taxon>
        <taxon>Metazoa</taxon>
        <taxon>Ecdysozoa</taxon>
        <taxon>Arthropoda</taxon>
        <taxon>Hexapoda</taxon>
        <taxon>Insecta</taxon>
        <taxon>Pterygota</taxon>
        <taxon>Neoptera</taxon>
        <taxon>Paraneoptera</taxon>
        <taxon>Psocodea</taxon>
        <taxon>Troctomorpha</taxon>
        <taxon>Phthiraptera</taxon>
        <taxon>Anoplura</taxon>
        <taxon>Pediculidae</taxon>
        <taxon>Pediculus</taxon>
    </lineage>
</organism>
<evidence type="ECO:0000313" key="6">
    <source>
        <dbReference type="EnsemblMetazoa" id="PHUM441310-PA"/>
    </source>
</evidence>
<name>E0VU12_PEDHC</name>
<dbReference type="HOGENOM" id="CLU_022631_2_1_1"/>
<reference evidence="6" key="3">
    <citation type="submission" date="2020-05" db="UniProtKB">
        <authorList>
            <consortium name="EnsemblMetazoa"/>
        </authorList>
    </citation>
    <scope>IDENTIFICATION</scope>
    <source>
        <strain evidence="6">USDA</strain>
    </source>
</reference>
<reference evidence="5" key="2">
    <citation type="submission" date="2007-04" db="EMBL/GenBank/DDBJ databases">
        <title>The genome of the human body louse.</title>
        <authorList>
            <consortium name="The Human Body Louse Genome Consortium"/>
            <person name="Kirkness E."/>
            <person name="Walenz B."/>
            <person name="Hass B."/>
            <person name="Bruggner R."/>
            <person name="Strausberg R."/>
        </authorList>
    </citation>
    <scope>NUCLEOTIDE SEQUENCE</scope>
    <source>
        <strain evidence="5">USDA</strain>
    </source>
</reference>
<keyword evidence="1" id="KW-1015">Disulfide bond</keyword>
<dbReference type="EMBL" id="DS235777">
    <property type="protein sequence ID" value="EEB16868.1"/>
    <property type="molecule type" value="Genomic_DNA"/>
</dbReference>
<evidence type="ECO:0000256" key="1">
    <source>
        <dbReference type="ARBA" id="ARBA00023157"/>
    </source>
</evidence>
<dbReference type="AlphaFoldDB" id="E0VU12"/>
<evidence type="ECO:0000313" key="7">
    <source>
        <dbReference type="Proteomes" id="UP000009046"/>
    </source>
</evidence>
<dbReference type="GeneID" id="8230899"/>
<feature type="domain" description="CUB" evidence="4">
    <location>
        <begin position="246"/>
        <end position="409"/>
    </location>
</feature>
<dbReference type="PANTHER" id="PTHR33236">
    <property type="entry name" value="INTRAFLAGELLAR TRANSPORT PROTEIN 122 FAMILY PROTEIN-RELATED"/>
    <property type="match status" value="1"/>
</dbReference>
<dbReference type="Pfam" id="PF00431">
    <property type="entry name" value="CUB"/>
    <property type="match status" value="1"/>
</dbReference>
<keyword evidence="2" id="KW-0812">Transmembrane</keyword>
<evidence type="ECO:0000313" key="5">
    <source>
        <dbReference type="EMBL" id="EEB16868.1"/>
    </source>
</evidence>
<dbReference type="SUPFAM" id="SSF49854">
    <property type="entry name" value="Spermadhesin, CUB domain"/>
    <property type="match status" value="1"/>
</dbReference>
<dbReference type="EnsemblMetazoa" id="PHUM441310-RA">
    <property type="protein sequence ID" value="PHUM441310-PA"/>
    <property type="gene ID" value="PHUM441310"/>
</dbReference>
<reference evidence="5" key="1">
    <citation type="submission" date="2007-04" db="EMBL/GenBank/DDBJ databases">
        <title>Annotation of Pediculus humanus corporis strain USDA.</title>
        <authorList>
            <person name="Kirkness E."/>
            <person name="Hannick L."/>
            <person name="Hass B."/>
            <person name="Bruggner R."/>
            <person name="Lawson D."/>
            <person name="Bidwell S."/>
            <person name="Joardar V."/>
            <person name="Caler E."/>
            <person name="Walenz B."/>
            <person name="Inman J."/>
            <person name="Schobel S."/>
            <person name="Galinsky K."/>
            <person name="Amedeo P."/>
            <person name="Strausberg R."/>
        </authorList>
    </citation>
    <scope>NUCLEOTIDE SEQUENCE</scope>
    <source>
        <strain evidence="5">USDA</strain>
    </source>
</reference>
<dbReference type="InParanoid" id="E0VU12"/>
<dbReference type="RefSeq" id="XP_002429606.1">
    <property type="nucleotide sequence ID" value="XM_002429561.1"/>
</dbReference>
<accession>E0VU12</accession>